<dbReference type="GO" id="GO:0023041">
    <property type="term" value="P:neuronal signal transduction"/>
    <property type="evidence" value="ECO:0007669"/>
    <property type="project" value="InterPro"/>
</dbReference>
<keyword evidence="9" id="KW-0472">Membrane</keyword>
<dbReference type="InterPro" id="IPR019130">
    <property type="entry name" value="Macoilin"/>
</dbReference>
<comment type="function">
    <text evidence="1">Plays a role in the regulation of neuronal activity.</text>
</comment>
<keyword evidence="5" id="KW-0597">Phosphoprotein</keyword>
<dbReference type="PANTHER" id="PTHR47464:SF2">
    <property type="entry name" value="MACOILIN"/>
    <property type="match status" value="1"/>
</dbReference>
<evidence type="ECO:0000256" key="3">
    <source>
        <dbReference type="ARBA" id="ARBA00004269"/>
    </source>
</evidence>
<evidence type="ECO:0000256" key="7">
    <source>
        <dbReference type="ARBA" id="ARBA00022824"/>
    </source>
</evidence>
<evidence type="ECO:0000256" key="11">
    <source>
        <dbReference type="ARBA" id="ARBA00023242"/>
    </source>
</evidence>
<dbReference type="WBParaSite" id="maker-unitig_37873-snap-gene-0.2-mRNA-1">
    <property type="protein sequence ID" value="maker-unitig_37873-snap-gene-0.2-mRNA-1"/>
    <property type="gene ID" value="maker-unitig_37873-snap-gene-0.2"/>
</dbReference>
<name>A0A1I8FJT7_9PLAT</name>
<comment type="subcellular location">
    <subcellularLocation>
        <location evidence="2">Nucleus membrane</location>
        <topology evidence="2">Multi-pass membrane protein</topology>
    </subcellularLocation>
    <subcellularLocation>
        <location evidence="3">Rough endoplasmic reticulum membrane</location>
        <topology evidence="3">Multi-pass membrane protein</topology>
    </subcellularLocation>
</comment>
<protein>
    <recommendedName>
        <fullName evidence="4">Macoilin</fullName>
    </recommendedName>
    <alternativeName>
        <fullName evidence="12">Transmembrane protein 57</fullName>
    </alternativeName>
</protein>
<reference evidence="14" key="1">
    <citation type="submission" date="2016-11" db="UniProtKB">
        <authorList>
            <consortium name="WormBaseParasite"/>
        </authorList>
    </citation>
    <scope>IDENTIFICATION</scope>
</reference>
<dbReference type="GO" id="GO:0030867">
    <property type="term" value="C:rough endoplasmic reticulum membrane"/>
    <property type="evidence" value="ECO:0007669"/>
    <property type="project" value="UniProtKB-SubCell"/>
</dbReference>
<sequence>MRNLPFNVDLCRPFAAHSIGYPIVTLGFGFKTYLCYRIDCAKQHERLETDVKRLRGDLQSSRSVESDLRSQLANLAGAEKQRSQTDKANCQQLEKKLAEERKGERAKEELLSNLCTVRQSNECTSEHCRSRRLSPSSRPLVGSLRAKDANGASAPKVELREVGQDARGEREREVLMTALNAMKEKNADLLSALHKARRDYRLFSDRPTILLEQHGGGQTSMLGYPNSPSPCLVGLFADVRPSRLSSSSFSRTWPACCRAFRWRRIAPAEAEAAPILAPPTTSSCADVVAATSRAPRPVY</sequence>
<keyword evidence="7" id="KW-0256">Endoplasmic reticulum</keyword>
<evidence type="ECO:0000256" key="8">
    <source>
        <dbReference type="ARBA" id="ARBA00022989"/>
    </source>
</evidence>
<dbReference type="Proteomes" id="UP000095280">
    <property type="component" value="Unplaced"/>
</dbReference>
<keyword evidence="10" id="KW-0325">Glycoprotein</keyword>
<keyword evidence="11" id="KW-0539">Nucleus</keyword>
<dbReference type="Pfam" id="PF09726">
    <property type="entry name" value="Macoilin"/>
    <property type="match status" value="1"/>
</dbReference>
<dbReference type="GO" id="GO:0031965">
    <property type="term" value="C:nuclear membrane"/>
    <property type="evidence" value="ECO:0007669"/>
    <property type="project" value="UniProtKB-SubCell"/>
</dbReference>
<proteinExistence type="predicted"/>
<evidence type="ECO:0000256" key="10">
    <source>
        <dbReference type="ARBA" id="ARBA00023180"/>
    </source>
</evidence>
<evidence type="ECO:0000256" key="1">
    <source>
        <dbReference type="ARBA" id="ARBA00003440"/>
    </source>
</evidence>
<evidence type="ECO:0000256" key="6">
    <source>
        <dbReference type="ARBA" id="ARBA00022692"/>
    </source>
</evidence>
<evidence type="ECO:0000313" key="13">
    <source>
        <dbReference type="Proteomes" id="UP000095280"/>
    </source>
</evidence>
<evidence type="ECO:0000256" key="2">
    <source>
        <dbReference type="ARBA" id="ARBA00004232"/>
    </source>
</evidence>
<keyword evidence="8" id="KW-1133">Transmembrane helix</keyword>
<organism evidence="13 14">
    <name type="scientific">Macrostomum lignano</name>
    <dbReference type="NCBI Taxonomy" id="282301"/>
    <lineage>
        <taxon>Eukaryota</taxon>
        <taxon>Metazoa</taxon>
        <taxon>Spiralia</taxon>
        <taxon>Lophotrochozoa</taxon>
        <taxon>Platyhelminthes</taxon>
        <taxon>Rhabditophora</taxon>
        <taxon>Macrostomorpha</taxon>
        <taxon>Macrostomida</taxon>
        <taxon>Macrostomidae</taxon>
        <taxon>Macrostomum</taxon>
    </lineage>
</organism>
<evidence type="ECO:0000256" key="4">
    <source>
        <dbReference type="ARBA" id="ARBA00021882"/>
    </source>
</evidence>
<dbReference type="AlphaFoldDB" id="A0A1I8FJT7"/>
<keyword evidence="13" id="KW-1185">Reference proteome</keyword>
<keyword evidence="6" id="KW-0812">Transmembrane</keyword>
<dbReference type="PANTHER" id="PTHR47464">
    <property type="entry name" value="MACOILIN"/>
    <property type="match status" value="1"/>
</dbReference>
<evidence type="ECO:0000256" key="12">
    <source>
        <dbReference type="ARBA" id="ARBA00031129"/>
    </source>
</evidence>
<evidence type="ECO:0000313" key="14">
    <source>
        <dbReference type="WBParaSite" id="maker-unitig_37873-snap-gene-0.2-mRNA-1"/>
    </source>
</evidence>
<accession>A0A1I8FJT7</accession>
<evidence type="ECO:0000256" key="5">
    <source>
        <dbReference type="ARBA" id="ARBA00022553"/>
    </source>
</evidence>
<evidence type="ECO:0000256" key="9">
    <source>
        <dbReference type="ARBA" id="ARBA00023136"/>
    </source>
</evidence>